<feature type="transmembrane region" description="Helical" evidence="7">
    <location>
        <begin position="178"/>
        <end position="200"/>
    </location>
</feature>
<organism evidence="9 10">
    <name type="scientific">Bosea thiooxidans</name>
    <dbReference type="NCBI Taxonomy" id="53254"/>
    <lineage>
        <taxon>Bacteria</taxon>
        <taxon>Pseudomonadati</taxon>
        <taxon>Pseudomonadota</taxon>
        <taxon>Alphaproteobacteria</taxon>
        <taxon>Hyphomicrobiales</taxon>
        <taxon>Boseaceae</taxon>
        <taxon>Bosea</taxon>
    </lineage>
</organism>
<dbReference type="SUPFAM" id="SSF144091">
    <property type="entry name" value="Rhomboid-like"/>
    <property type="match status" value="1"/>
</dbReference>
<feature type="transmembrane region" description="Helical" evidence="7">
    <location>
        <begin position="119"/>
        <end position="143"/>
    </location>
</feature>
<evidence type="ECO:0000256" key="1">
    <source>
        <dbReference type="ARBA" id="ARBA00004141"/>
    </source>
</evidence>
<dbReference type="PANTHER" id="PTHR43731">
    <property type="entry name" value="RHOMBOID PROTEASE"/>
    <property type="match status" value="1"/>
</dbReference>
<protein>
    <recommendedName>
        <fullName evidence="8">Peptidase S54 rhomboid domain-containing protein</fullName>
    </recommendedName>
</protein>
<comment type="caution">
    <text evidence="9">The sequence shown here is derived from an EMBL/GenBank/DDBJ whole genome shotgun (WGS) entry which is preliminary data.</text>
</comment>
<dbReference type="EMBL" id="LMAR01000033">
    <property type="protein sequence ID" value="KQK30733.1"/>
    <property type="molecule type" value="Genomic_DNA"/>
</dbReference>
<dbReference type="Gene3D" id="1.20.1540.10">
    <property type="entry name" value="Rhomboid-like"/>
    <property type="match status" value="1"/>
</dbReference>
<dbReference type="Pfam" id="PF01694">
    <property type="entry name" value="Rhomboid"/>
    <property type="match status" value="1"/>
</dbReference>
<keyword evidence="5 7" id="KW-1133">Transmembrane helix</keyword>
<evidence type="ECO:0000256" key="3">
    <source>
        <dbReference type="ARBA" id="ARBA00022692"/>
    </source>
</evidence>
<keyword evidence="10" id="KW-1185">Reference proteome</keyword>
<evidence type="ECO:0000256" key="5">
    <source>
        <dbReference type="ARBA" id="ARBA00022989"/>
    </source>
</evidence>
<keyword evidence="6 7" id="KW-0472">Membrane</keyword>
<evidence type="ECO:0000313" key="9">
    <source>
        <dbReference type="EMBL" id="KQK30733.1"/>
    </source>
</evidence>
<dbReference type="AlphaFoldDB" id="A0A0Q3I790"/>
<feature type="transmembrane region" description="Helical" evidence="7">
    <location>
        <begin position="260"/>
        <end position="279"/>
    </location>
</feature>
<name>A0A0Q3I790_9HYPH</name>
<dbReference type="GO" id="GO:0016020">
    <property type="term" value="C:membrane"/>
    <property type="evidence" value="ECO:0007669"/>
    <property type="project" value="UniProtKB-SubCell"/>
</dbReference>
<comment type="similarity">
    <text evidence="2">Belongs to the peptidase S54 family.</text>
</comment>
<reference evidence="9 10" key="1">
    <citation type="submission" date="2015-10" db="EMBL/GenBank/DDBJ databases">
        <title>Draft genome of Bosea thiooxidans.</title>
        <authorList>
            <person name="Wang X."/>
        </authorList>
    </citation>
    <scope>NUCLEOTIDE SEQUENCE [LARGE SCALE GENOMIC DNA]</scope>
    <source>
        <strain evidence="9 10">CGMCC 9174</strain>
    </source>
</reference>
<evidence type="ECO:0000313" key="10">
    <source>
        <dbReference type="Proteomes" id="UP000051562"/>
    </source>
</evidence>
<dbReference type="PANTHER" id="PTHR43731:SF14">
    <property type="entry name" value="PRESENILIN-ASSOCIATED RHOMBOID-LIKE PROTEIN, MITOCHONDRIAL"/>
    <property type="match status" value="1"/>
</dbReference>
<dbReference type="GO" id="GO:0004252">
    <property type="term" value="F:serine-type endopeptidase activity"/>
    <property type="evidence" value="ECO:0007669"/>
    <property type="project" value="InterPro"/>
</dbReference>
<sequence length="286" mass="30931">MLACRAGFGKCGGRMAFPHSSSPNPPAREPAINLPAVVVWLLAALALIQGLRSLLSDYDDYVLMSWFAFVPARLTLWLAPERIDDVIGAMAQTTGQDVVERLQLVRLLLADGGVRLWTLLTYGLLHGSWLHLASNAVWLAAFGSPVARRLGPGRFLNLMALSTIGGALLHWWSRDLDVLPLVGASAGISGATAAAIRFVFAPGIRFGELGDDEVVRAVPAEPLGQLWRNSRALLFIAIWFATNILFGAGLVPIFGEETSIAWEAHIGGFMVGLLLFPLLDQGRRRS</sequence>
<feature type="transmembrane region" description="Helical" evidence="7">
    <location>
        <begin position="155"/>
        <end position="172"/>
    </location>
</feature>
<comment type="subcellular location">
    <subcellularLocation>
        <location evidence="1">Membrane</location>
        <topology evidence="1">Multi-pass membrane protein</topology>
    </subcellularLocation>
</comment>
<keyword evidence="4" id="KW-0378">Hydrolase</keyword>
<gene>
    <name evidence="9" type="ORF">ARD30_12350</name>
</gene>
<evidence type="ECO:0000259" key="8">
    <source>
        <dbReference type="Pfam" id="PF01694"/>
    </source>
</evidence>
<evidence type="ECO:0000256" key="4">
    <source>
        <dbReference type="ARBA" id="ARBA00022801"/>
    </source>
</evidence>
<dbReference type="Proteomes" id="UP000051562">
    <property type="component" value="Unassembled WGS sequence"/>
</dbReference>
<feature type="transmembrane region" description="Helical" evidence="7">
    <location>
        <begin position="31"/>
        <end position="49"/>
    </location>
</feature>
<dbReference type="InterPro" id="IPR035952">
    <property type="entry name" value="Rhomboid-like_sf"/>
</dbReference>
<evidence type="ECO:0000256" key="2">
    <source>
        <dbReference type="ARBA" id="ARBA00009045"/>
    </source>
</evidence>
<feature type="transmembrane region" description="Helical" evidence="7">
    <location>
        <begin position="232"/>
        <end position="254"/>
    </location>
</feature>
<dbReference type="InterPro" id="IPR050925">
    <property type="entry name" value="Rhomboid_protease_S54"/>
</dbReference>
<keyword evidence="3 7" id="KW-0812">Transmembrane</keyword>
<feature type="domain" description="Peptidase S54 rhomboid" evidence="8">
    <location>
        <begin position="115"/>
        <end position="276"/>
    </location>
</feature>
<evidence type="ECO:0000256" key="7">
    <source>
        <dbReference type="SAM" id="Phobius"/>
    </source>
</evidence>
<dbReference type="STRING" id="53254.SAMN05660750_04121"/>
<evidence type="ECO:0000256" key="6">
    <source>
        <dbReference type="ARBA" id="ARBA00023136"/>
    </source>
</evidence>
<proteinExistence type="inferred from homology"/>
<accession>A0A0Q3I790</accession>
<dbReference type="InterPro" id="IPR022764">
    <property type="entry name" value="Peptidase_S54_rhomboid_dom"/>
</dbReference>